<dbReference type="EMBL" id="BAABFT010000005">
    <property type="protein sequence ID" value="GAA4322479.1"/>
    <property type="molecule type" value="Genomic_DNA"/>
</dbReference>
<dbReference type="Gene3D" id="3.30.450.20">
    <property type="entry name" value="PAS domain"/>
    <property type="match status" value="1"/>
</dbReference>
<reference evidence="2" key="1">
    <citation type="journal article" date="2019" name="Int. J. Syst. Evol. Microbiol.">
        <title>The Global Catalogue of Microorganisms (GCM) 10K type strain sequencing project: providing services to taxonomists for standard genome sequencing and annotation.</title>
        <authorList>
            <consortium name="The Broad Institute Genomics Platform"/>
            <consortium name="The Broad Institute Genome Sequencing Center for Infectious Disease"/>
            <person name="Wu L."/>
            <person name="Ma J."/>
        </authorList>
    </citation>
    <scope>NUCLEOTIDE SEQUENCE [LARGE SCALE GENOMIC DNA]</scope>
    <source>
        <strain evidence="2">JCM 17705</strain>
    </source>
</reference>
<organism evidence="1 2">
    <name type="scientific">Mucilaginibacter gynuensis</name>
    <dbReference type="NCBI Taxonomy" id="1302236"/>
    <lineage>
        <taxon>Bacteria</taxon>
        <taxon>Pseudomonadati</taxon>
        <taxon>Bacteroidota</taxon>
        <taxon>Sphingobacteriia</taxon>
        <taxon>Sphingobacteriales</taxon>
        <taxon>Sphingobacteriaceae</taxon>
        <taxon>Mucilaginibacter</taxon>
    </lineage>
</organism>
<name>A0ABP8GE76_9SPHI</name>
<proteinExistence type="predicted"/>
<gene>
    <name evidence="1" type="ORF">GCM10023149_22810</name>
</gene>
<sequence>MNFKELEISALFDTTLPRIILRADIPNFTILAYNEAYKHATYTHHRDITGWYLWEAFNPDKGGDGVNTLFKALLKAVETNEIVITEPFYYNIPSVDAGEFTESWWQLDIVPLKGDGGRPAYLLITTNNLNNRIFA</sequence>
<evidence type="ECO:0008006" key="3">
    <source>
        <dbReference type="Google" id="ProtNLM"/>
    </source>
</evidence>
<keyword evidence="2" id="KW-1185">Reference proteome</keyword>
<protein>
    <recommendedName>
        <fullName evidence="3">PAS domain-containing protein</fullName>
    </recommendedName>
</protein>
<accession>A0ABP8GE76</accession>
<evidence type="ECO:0000313" key="1">
    <source>
        <dbReference type="EMBL" id="GAA4322479.1"/>
    </source>
</evidence>
<evidence type="ECO:0000313" key="2">
    <source>
        <dbReference type="Proteomes" id="UP001500582"/>
    </source>
</evidence>
<comment type="caution">
    <text evidence="1">The sequence shown here is derived from an EMBL/GenBank/DDBJ whole genome shotgun (WGS) entry which is preliminary data.</text>
</comment>
<dbReference type="Proteomes" id="UP001500582">
    <property type="component" value="Unassembled WGS sequence"/>
</dbReference>